<evidence type="ECO:0000259" key="8">
    <source>
        <dbReference type="Pfam" id="PF00082"/>
    </source>
</evidence>
<evidence type="ECO:0000256" key="7">
    <source>
        <dbReference type="SAM" id="SignalP"/>
    </source>
</evidence>
<gene>
    <name evidence="9" type="ORF">ACFPET_19295</name>
</gene>
<keyword evidence="6" id="KW-0472">Membrane</keyword>
<dbReference type="InterPro" id="IPR023827">
    <property type="entry name" value="Peptidase_S8_Asp-AS"/>
</dbReference>
<evidence type="ECO:0000256" key="5">
    <source>
        <dbReference type="PROSITE-ProRule" id="PRU01240"/>
    </source>
</evidence>
<dbReference type="Proteomes" id="UP001595823">
    <property type="component" value="Unassembled WGS sequence"/>
</dbReference>
<proteinExistence type="inferred from homology"/>
<dbReference type="InterPro" id="IPR036852">
    <property type="entry name" value="Peptidase_S8/S53_dom_sf"/>
</dbReference>
<accession>A0ABV8U2M1</accession>
<evidence type="ECO:0000256" key="3">
    <source>
        <dbReference type="ARBA" id="ARBA00022801"/>
    </source>
</evidence>
<dbReference type="EMBL" id="JBHSDK010000028">
    <property type="protein sequence ID" value="MFC4337348.1"/>
    <property type="molecule type" value="Genomic_DNA"/>
</dbReference>
<dbReference type="PRINTS" id="PR00723">
    <property type="entry name" value="SUBTILISIN"/>
</dbReference>
<dbReference type="InterPro" id="IPR015500">
    <property type="entry name" value="Peptidase_S8_subtilisin-rel"/>
</dbReference>
<dbReference type="InterPro" id="IPR050131">
    <property type="entry name" value="Peptidase_S8_subtilisin-like"/>
</dbReference>
<evidence type="ECO:0000256" key="6">
    <source>
        <dbReference type="SAM" id="Phobius"/>
    </source>
</evidence>
<feature type="active site" description="Charge relay system" evidence="5">
    <location>
        <position position="64"/>
    </location>
</feature>
<feature type="active site" description="Charge relay system" evidence="5">
    <location>
        <position position="263"/>
    </location>
</feature>
<dbReference type="SUPFAM" id="SSF52743">
    <property type="entry name" value="Subtilisin-like"/>
    <property type="match status" value="1"/>
</dbReference>
<dbReference type="PROSITE" id="PS00136">
    <property type="entry name" value="SUBTILASE_ASP"/>
    <property type="match status" value="1"/>
</dbReference>
<evidence type="ECO:0000313" key="9">
    <source>
        <dbReference type="EMBL" id="MFC4337348.1"/>
    </source>
</evidence>
<dbReference type="PANTHER" id="PTHR43806:SF11">
    <property type="entry name" value="CEREVISIN-RELATED"/>
    <property type="match status" value="1"/>
</dbReference>
<feature type="active site" description="Charge relay system" evidence="5">
    <location>
        <position position="107"/>
    </location>
</feature>
<keyword evidence="6" id="KW-0812">Transmembrane</keyword>
<dbReference type="PANTHER" id="PTHR43806">
    <property type="entry name" value="PEPTIDASE S8"/>
    <property type="match status" value="1"/>
</dbReference>
<reference evidence="10" key="1">
    <citation type="journal article" date="2019" name="Int. J. Syst. Evol. Microbiol.">
        <title>The Global Catalogue of Microorganisms (GCM) 10K type strain sequencing project: providing services to taxonomists for standard genome sequencing and annotation.</title>
        <authorList>
            <consortium name="The Broad Institute Genomics Platform"/>
            <consortium name="The Broad Institute Genome Sequencing Center for Infectious Disease"/>
            <person name="Wu L."/>
            <person name="Ma J."/>
        </authorList>
    </citation>
    <scope>NUCLEOTIDE SEQUENCE [LARGE SCALE GENOMIC DNA]</scope>
    <source>
        <strain evidence="10">IBRC-M 10908</strain>
    </source>
</reference>
<keyword evidence="2 5" id="KW-0645">Protease</keyword>
<evidence type="ECO:0000256" key="1">
    <source>
        <dbReference type="ARBA" id="ARBA00011073"/>
    </source>
</evidence>
<protein>
    <submittedName>
        <fullName evidence="9">S8 family serine peptidase</fullName>
    </submittedName>
</protein>
<evidence type="ECO:0000256" key="4">
    <source>
        <dbReference type="ARBA" id="ARBA00022825"/>
    </source>
</evidence>
<keyword evidence="7" id="KW-0732">Signal</keyword>
<dbReference type="RefSeq" id="WP_380624235.1">
    <property type="nucleotide sequence ID" value="NZ_JBHSDK010000028.1"/>
</dbReference>
<feature type="transmembrane region" description="Helical" evidence="6">
    <location>
        <begin position="332"/>
        <end position="354"/>
    </location>
</feature>
<dbReference type="Pfam" id="PF00082">
    <property type="entry name" value="Peptidase_S8"/>
    <property type="match status" value="1"/>
</dbReference>
<dbReference type="PROSITE" id="PS51892">
    <property type="entry name" value="SUBTILASE"/>
    <property type="match status" value="1"/>
</dbReference>
<evidence type="ECO:0000313" key="10">
    <source>
        <dbReference type="Proteomes" id="UP001595823"/>
    </source>
</evidence>
<dbReference type="InterPro" id="IPR000209">
    <property type="entry name" value="Peptidase_S8/S53_dom"/>
</dbReference>
<feature type="domain" description="Peptidase S8/S53" evidence="8">
    <location>
        <begin position="55"/>
        <end position="300"/>
    </location>
</feature>
<dbReference type="Gene3D" id="3.40.50.200">
    <property type="entry name" value="Peptidase S8/S53 domain"/>
    <property type="match status" value="1"/>
</dbReference>
<feature type="chain" id="PRO_5046949639" evidence="7">
    <location>
        <begin position="34"/>
        <end position="376"/>
    </location>
</feature>
<comment type="similarity">
    <text evidence="1 5">Belongs to the peptidase S8 family.</text>
</comment>
<evidence type="ECO:0000256" key="2">
    <source>
        <dbReference type="ARBA" id="ARBA00022670"/>
    </source>
</evidence>
<name>A0ABV8U2M1_9ACTN</name>
<organism evidence="9 10">
    <name type="scientific">Salininema proteolyticum</name>
    <dbReference type="NCBI Taxonomy" id="1607685"/>
    <lineage>
        <taxon>Bacteria</taxon>
        <taxon>Bacillati</taxon>
        <taxon>Actinomycetota</taxon>
        <taxon>Actinomycetes</taxon>
        <taxon>Glycomycetales</taxon>
        <taxon>Glycomycetaceae</taxon>
        <taxon>Salininema</taxon>
    </lineage>
</organism>
<keyword evidence="3 5" id="KW-0378">Hydrolase</keyword>
<keyword evidence="10" id="KW-1185">Reference proteome</keyword>
<sequence length="376" mass="38617">MEAPSVRTRRRARFLTVLICAAAWTLQPAPAQAIDLSSWYYRDIGAGRAWEYGLGEGVTVAVVDSGVDESHPVLDGSVLDGISYVIEDDSESDEEANDDGHLDPVGHGTAVAALIAGGQDSPTPGIAPEADILPVRVLDDENRYHDATVVARAIEWAVDQGADVVNLSLGGEQSAYALADALAYAARNDVLVVACTGNGDEEDDPAVWYPGRDPLTMAVTGVGPSGERWPSAITGDETTIAAPSVNLRAPSPGGGYRNVTGTSFSTALVSGAAALLRAENPGASADEVRQMLLDTARPAGADTGAGVLDVAAAIGVDPDTVVVEQPVRQARLGVAEAGAAAVVLVLLTAVAAWIRPRRRESGAAGEPAPARSTAGV</sequence>
<keyword evidence="6" id="KW-1133">Transmembrane helix</keyword>
<comment type="caution">
    <text evidence="9">The sequence shown here is derived from an EMBL/GenBank/DDBJ whole genome shotgun (WGS) entry which is preliminary data.</text>
</comment>
<feature type="signal peptide" evidence="7">
    <location>
        <begin position="1"/>
        <end position="33"/>
    </location>
</feature>
<keyword evidence="4 5" id="KW-0720">Serine protease</keyword>